<dbReference type="InterPro" id="IPR050808">
    <property type="entry name" value="Phage_Integrase"/>
</dbReference>
<sequence length="394" mass="44472">MNRQFRFNKKLIDALPPHPEDAKSKESEYSDTEVAGLRIIVSRRGRKYFLFRYSFDGAKRSMKLGDYPQMEVADARHRALDCRRQVATGTDPQAAAAAAAASQLTLRRFVIDDYLPHAYATKRSAKDDEGRMRNILPEFGDLQLSQISSHAIQQFHDRLRVQKCAATANRHLALLKRCFNLAIIWGKLDGANPVRGIRMHQENNQRQRYLSGGELRSFLTALDEEPNRPLADALRFLLMTGARRNEALMARWDSIDLDKGQWFLPNTKSGKSRFILLNDGAIELLRQCGRPAGHVYVFPGKNVGEPICNPYKGFKRVLKRAGIRDLRIHDLRHSFASLAINNGATLYEVQHLLGHADSKTSQRYAHMASDNLRKASAQVSAVIAQARPQAESVA</sequence>
<evidence type="ECO:0000256" key="4">
    <source>
        <dbReference type="ARBA" id="ARBA00023172"/>
    </source>
</evidence>
<dbReference type="Proteomes" id="UP001179361">
    <property type="component" value="Unassembled WGS sequence"/>
</dbReference>
<keyword evidence="4" id="KW-0233">DNA recombination</keyword>
<gene>
    <name evidence="6" type="ORF">LQ564_04240</name>
</gene>
<evidence type="ECO:0000313" key="7">
    <source>
        <dbReference type="Proteomes" id="UP001179361"/>
    </source>
</evidence>
<feature type="domain" description="Tyr recombinase" evidence="5">
    <location>
        <begin position="205"/>
        <end position="377"/>
    </location>
</feature>
<dbReference type="InterPro" id="IPR002104">
    <property type="entry name" value="Integrase_catalytic"/>
</dbReference>
<dbReference type="InterPro" id="IPR013762">
    <property type="entry name" value="Integrase-like_cat_sf"/>
</dbReference>
<evidence type="ECO:0000256" key="2">
    <source>
        <dbReference type="ARBA" id="ARBA00022908"/>
    </source>
</evidence>
<dbReference type="Gene3D" id="3.30.160.390">
    <property type="entry name" value="Integrase, DNA-binding domain"/>
    <property type="match status" value="1"/>
</dbReference>
<dbReference type="Gene3D" id="1.10.150.130">
    <property type="match status" value="1"/>
</dbReference>
<keyword evidence="2" id="KW-0229">DNA integration</keyword>
<comment type="similarity">
    <text evidence="1">Belongs to the 'phage' integrase family.</text>
</comment>
<dbReference type="InterPro" id="IPR011010">
    <property type="entry name" value="DNA_brk_join_enz"/>
</dbReference>
<dbReference type="EMBL" id="JAJNOC010000001">
    <property type="protein sequence ID" value="MCD2515517.1"/>
    <property type="molecule type" value="Genomic_DNA"/>
</dbReference>
<keyword evidence="7" id="KW-1185">Reference proteome</keyword>
<dbReference type="InterPro" id="IPR038488">
    <property type="entry name" value="Integrase_DNA-bd_sf"/>
</dbReference>
<accession>A0ABS8Q190</accession>
<proteinExistence type="inferred from homology"/>
<evidence type="ECO:0000259" key="5">
    <source>
        <dbReference type="PROSITE" id="PS51898"/>
    </source>
</evidence>
<dbReference type="PANTHER" id="PTHR30629">
    <property type="entry name" value="PROPHAGE INTEGRASE"/>
    <property type="match status" value="1"/>
</dbReference>
<dbReference type="RefSeq" id="WP_231056823.1">
    <property type="nucleotide sequence ID" value="NZ_JAJNOC010000001.1"/>
</dbReference>
<dbReference type="CDD" id="cd00796">
    <property type="entry name" value="INT_Rci_Hp1_C"/>
    <property type="match status" value="1"/>
</dbReference>
<dbReference type="InterPro" id="IPR010998">
    <property type="entry name" value="Integrase_recombinase_N"/>
</dbReference>
<dbReference type="Gene3D" id="1.10.443.10">
    <property type="entry name" value="Intergrase catalytic core"/>
    <property type="match status" value="1"/>
</dbReference>
<evidence type="ECO:0000256" key="3">
    <source>
        <dbReference type="ARBA" id="ARBA00023125"/>
    </source>
</evidence>
<reference evidence="6" key="1">
    <citation type="submission" date="2021-11" db="EMBL/GenBank/DDBJ databases">
        <title>The complete genome of Massilia sp sp. G4R7.</title>
        <authorList>
            <person name="Liu L."/>
            <person name="Yue J."/>
            <person name="Yuan J."/>
            <person name="Yang F."/>
            <person name="Li L."/>
        </authorList>
    </citation>
    <scope>NUCLEOTIDE SEQUENCE</scope>
    <source>
        <strain evidence="6">G4R7</strain>
    </source>
</reference>
<dbReference type="Pfam" id="PF13356">
    <property type="entry name" value="Arm-DNA-bind_3"/>
    <property type="match status" value="1"/>
</dbReference>
<dbReference type="SUPFAM" id="SSF56349">
    <property type="entry name" value="DNA breaking-rejoining enzymes"/>
    <property type="match status" value="1"/>
</dbReference>
<dbReference type="PANTHER" id="PTHR30629:SF2">
    <property type="entry name" value="PROPHAGE INTEGRASE INTS-RELATED"/>
    <property type="match status" value="1"/>
</dbReference>
<evidence type="ECO:0000256" key="1">
    <source>
        <dbReference type="ARBA" id="ARBA00008857"/>
    </source>
</evidence>
<dbReference type="Pfam" id="PF00589">
    <property type="entry name" value="Phage_integrase"/>
    <property type="match status" value="1"/>
</dbReference>
<dbReference type="PROSITE" id="PS51898">
    <property type="entry name" value="TYR_RECOMBINASE"/>
    <property type="match status" value="1"/>
</dbReference>
<protein>
    <submittedName>
        <fullName evidence="6">Tyrosine-type recombinase/integrase</fullName>
    </submittedName>
</protein>
<organism evidence="6 7">
    <name type="scientific">Massilia phyllostachyos</name>
    <dbReference type="NCBI Taxonomy" id="2898585"/>
    <lineage>
        <taxon>Bacteria</taxon>
        <taxon>Pseudomonadati</taxon>
        <taxon>Pseudomonadota</taxon>
        <taxon>Betaproteobacteria</taxon>
        <taxon>Burkholderiales</taxon>
        <taxon>Oxalobacteraceae</taxon>
        <taxon>Telluria group</taxon>
        <taxon>Massilia</taxon>
    </lineage>
</organism>
<keyword evidence="3" id="KW-0238">DNA-binding</keyword>
<dbReference type="InterPro" id="IPR025166">
    <property type="entry name" value="Integrase_DNA_bind_dom"/>
</dbReference>
<name>A0ABS8Q190_9BURK</name>
<comment type="caution">
    <text evidence="6">The sequence shown here is derived from an EMBL/GenBank/DDBJ whole genome shotgun (WGS) entry which is preliminary data.</text>
</comment>
<evidence type="ECO:0000313" key="6">
    <source>
        <dbReference type="EMBL" id="MCD2515517.1"/>
    </source>
</evidence>